<dbReference type="RefSeq" id="WP_204196805.1">
    <property type="nucleotide sequence ID" value="NZ_JAFEMC010000002.1"/>
</dbReference>
<proteinExistence type="predicted"/>
<gene>
    <name evidence="1" type="ORF">ILT43_06510</name>
</gene>
<reference evidence="1 2" key="1">
    <citation type="submission" date="2020-12" db="EMBL/GenBank/DDBJ databases">
        <title>Sphingomonas sp.</title>
        <authorList>
            <person name="Kim M.K."/>
        </authorList>
    </citation>
    <scope>NUCLEOTIDE SEQUENCE [LARGE SCALE GENOMIC DNA]</scope>
    <source>
        <strain evidence="1 2">BT552</strain>
    </source>
</reference>
<accession>A0ABS2D535</accession>
<protein>
    <submittedName>
        <fullName evidence="1">Uncharacterized protein</fullName>
    </submittedName>
</protein>
<dbReference type="EMBL" id="JAFEMC010000002">
    <property type="protein sequence ID" value="MBM6576019.1"/>
    <property type="molecule type" value="Genomic_DNA"/>
</dbReference>
<dbReference type="Proteomes" id="UP000763641">
    <property type="component" value="Unassembled WGS sequence"/>
</dbReference>
<organism evidence="1 2">
    <name type="scientific">Sphingomonas longa</name>
    <dbReference type="NCBI Taxonomy" id="2778730"/>
    <lineage>
        <taxon>Bacteria</taxon>
        <taxon>Pseudomonadati</taxon>
        <taxon>Pseudomonadota</taxon>
        <taxon>Alphaproteobacteria</taxon>
        <taxon>Sphingomonadales</taxon>
        <taxon>Sphingomonadaceae</taxon>
        <taxon>Sphingomonas</taxon>
    </lineage>
</organism>
<comment type="caution">
    <text evidence="1">The sequence shown here is derived from an EMBL/GenBank/DDBJ whole genome shotgun (WGS) entry which is preliminary data.</text>
</comment>
<sequence length="50" mass="5072">MAIFDSIAEAERAAAVLRKAGVPDRVIAILPLHPGDAAGAGGTHTEPSLH</sequence>
<evidence type="ECO:0000313" key="1">
    <source>
        <dbReference type="EMBL" id="MBM6576019.1"/>
    </source>
</evidence>
<evidence type="ECO:0000313" key="2">
    <source>
        <dbReference type="Proteomes" id="UP000763641"/>
    </source>
</evidence>
<keyword evidence="2" id="KW-1185">Reference proteome</keyword>
<name>A0ABS2D535_9SPHN</name>